<protein>
    <recommendedName>
        <fullName evidence="2">DNA polymerase III gamma subunit domain-containing protein</fullName>
    </recommendedName>
</protein>
<sequence length="100" mass="10718">MSYLVLARKYRPQTLDELIGQGHVVTTLKNAIKMGRLAQAYLFTGQRGVGKTSTARILAKSLDCVQGPTVSPCGRCDTCKEISSSTSLDVLEIDGASNRG</sequence>
<dbReference type="GO" id="GO:0006261">
    <property type="term" value="P:DNA-templated DNA replication"/>
    <property type="evidence" value="ECO:0007669"/>
    <property type="project" value="TreeGrafter"/>
</dbReference>
<proteinExistence type="predicted"/>
<dbReference type="EMBL" id="BART01020686">
    <property type="protein sequence ID" value="GAH05185.1"/>
    <property type="molecule type" value="Genomic_DNA"/>
</dbReference>
<feature type="non-terminal residue" evidence="1">
    <location>
        <position position="100"/>
    </location>
</feature>
<dbReference type="AlphaFoldDB" id="X1DA65"/>
<evidence type="ECO:0000313" key="1">
    <source>
        <dbReference type="EMBL" id="GAH05185.1"/>
    </source>
</evidence>
<dbReference type="PANTHER" id="PTHR11669">
    <property type="entry name" value="REPLICATION FACTOR C / DNA POLYMERASE III GAMMA-TAU SUBUNIT"/>
    <property type="match status" value="1"/>
</dbReference>
<name>X1DA65_9ZZZZ</name>
<comment type="caution">
    <text evidence="1">The sequence shown here is derived from an EMBL/GenBank/DDBJ whole genome shotgun (WGS) entry which is preliminary data.</text>
</comment>
<dbReference type="PANTHER" id="PTHR11669:SF0">
    <property type="entry name" value="PROTEIN STICHEL-LIKE 2"/>
    <property type="match status" value="1"/>
</dbReference>
<gene>
    <name evidence="1" type="ORF">S01H4_38363</name>
</gene>
<evidence type="ECO:0008006" key="2">
    <source>
        <dbReference type="Google" id="ProtNLM"/>
    </source>
</evidence>
<dbReference type="InterPro" id="IPR027417">
    <property type="entry name" value="P-loop_NTPase"/>
</dbReference>
<dbReference type="Pfam" id="PF13177">
    <property type="entry name" value="DNA_pol3_delta2"/>
    <property type="match status" value="1"/>
</dbReference>
<dbReference type="SUPFAM" id="SSF52540">
    <property type="entry name" value="P-loop containing nucleoside triphosphate hydrolases"/>
    <property type="match status" value="1"/>
</dbReference>
<accession>X1DA65</accession>
<dbReference type="InterPro" id="IPR050238">
    <property type="entry name" value="DNA_Rep/Repair_Clamp_Loader"/>
</dbReference>
<reference evidence="1" key="1">
    <citation type="journal article" date="2014" name="Front. Microbiol.">
        <title>High frequency of phylogenetically diverse reductive dehalogenase-homologous genes in deep subseafloor sedimentary metagenomes.</title>
        <authorList>
            <person name="Kawai M."/>
            <person name="Futagami T."/>
            <person name="Toyoda A."/>
            <person name="Takaki Y."/>
            <person name="Nishi S."/>
            <person name="Hori S."/>
            <person name="Arai W."/>
            <person name="Tsubouchi T."/>
            <person name="Morono Y."/>
            <person name="Uchiyama I."/>
            <person name="Ito T."/>
            <person name="Fujiyama A."/>
            <person name="Inagaki F."/>
            <person name="Takami H."/>
        </authorList>
    </citation>
    <scope>NUCLEOTIDE SEQUENCE</scope>
    <source>
        <strain evidence="1">Expedition CK06-06</strain>
    </source>
</reference>
<dbReference type="Gene3D" id="3.40.50.300">
    <property type="entry name" value="P-loop containing nucleotide triphosphate hydrolases"/>
    <property type="match status" value="1"/>
</dbReference>
<organism evidence="1">
    <name type="scientific">marine sediment metagenome</name>
    <dbReference type="NCBI Taxonomy" id="412755"/>
    <lineage>
        <taxon>unclassified sequences</taxon>
        <taxon>metagenomes</taxon>
        <taxon>ecological metagenomes</taxon>
    </lineage>
</organism>